<name>A0ABQ4YDR4_9ASTR</name>
<reference evidence="1" key="1">
    <citation type="journal article" date="2022" name="Int. J. Mol. Sci.">
        <title>Draft Genome of Tanacetum Coccineum: Genomic Comparison of Closely Related Tanacetum-Family Plants.</title>
        <authorList>
            <person name="Yamashiro T."/>
            <person name="Shiraishi A."/>
            <person name="Nakayama K."/>
            <person name="Satake H."/>
        </authorList>
    </citation>
    <scope>NUCLEOTIDE SEQUENCE</scope>
</reference>
<evidence type="ECO:0000313" key="2">
    <source>
        <dbReference type="Proteomes" id="UP001151760"/>
    </source>
</evidence>
<sequence>MCSLASSCSEPLKVLSRSSLRNFPFSSNWALASILGLAMPDSYSPRVLLYCSIVSAIIFVTSSFSMCSSISEIWSNSGDFDYAKLGVSKSFLLERSTRSGFSKGVLLLYQLTNTLYPIEQNTPYRDNTYWWHDHKSEEKERRQLRIDIEEYDPPMVHVETFKVKRYSFDTGQSFICVTKELMDALQLGRENGSRFREMIRKEVLFLRNGIRSSLNSCSCGSKVLSGRNPIGYAVTYIIIAGNEVVLLMLGKKSSLEEESNTQGSLLF</sequence>
<comment type="caution">
    <text evidence="1">The sequence shown here is derived from an EMBL/GenBank/DDBJ whole genome shotgun (WGS) entry which is preliminary data.</text>
</comment>
<accession>A0ABQ4YDR4</accession>
<keyword evidence="2" id="KW-1185">Reference proteome</keyword>
<gene>
    <name evidence="1" type="ORF">Tco_0725442</name>
</gene>
<organism evidence="1 2">
    <name type="scientific">Tanacetum coccineum</name>
    <dbReference type="NCBI Taxonomy" id="301880"/>
    <lineage>
        <taxon>Eukaryota</taxon>
        <taxon>Viridiplantae</taxon>
        <taxon>Streptophyta</taxon>
        <taxon>Embryophyta</taxon>
        <taxon>Tracheophyta</taxon>
        <taxon>Spermatophyta</taxon>
        <taxon>Magnoliopsida</taxon>
        <taxon>eudicotyledons</taxon>
        <taxon>Gunneridae</taxon>
        <taxon>Pentapetalae</taxon>
        <taxon>asterids</taxon>
        <taxon>campanulids</taxon>
        <taxon>Asterales</taxon>
        <taxon>Asteraceae</taxon>
        <taxon>Asteroideae</taxon>
        <taxon>Anthemideae</taxon>
        <taxon>Anthemidinae</taxon>
        <taxon>Tanacetum</taxon>
    </lineage>
</organism>
<proteinExistence type="predicted"/>
<evidence type="ECO:0000313" key="1">
    <source>
        <dbReference type="EMBL" id="GJS75561.1"/>
    </source>
</evidence>
<dbReference type="Proteomes" id="UP001151760">
    <property type="component" value="Unassembled WGS sequence"/>
</dbReference>
<protein>
    <submittedName>
        <fullName evidence="1">Uncharacterized protein</fullName>
    </submittedName>
</protein>
<reference evidence="1" key="2">
    <citation type="submission" date="2022-01" db="EMBL/GenBank/DDBJ databases">
        <authorList>
            <person name="Yamashiro T."/>
            <person name="Shiraishi A."/>
            <person name="Satake H."/>
            <person name="Nakayama K."/>
        </authorList>
    </citation>
    <scope>NUCLEOTIDE SEQUENCE</scope>
</reference>
<dbReference type="EMBL" id="BQNB010010311">
    <property type="protein sequence ID" value="GJS75561.1"/>
    <property type="molecule type" value="Genomic_DNA"/>
</dbReference>